<evidence type="ECO:0000256" key="3">
    <source>
        <dbReference type="ARBA" id="ARBA00022741"/>
    </source>
</evidence>
<keyword evidence="3 7" id="KW-0547">Nucleotide-binding</keyword>
<dbReference type="InterPro" id="IPR013611">
    <property type="entry name" value="Transp-assoc_OB_typ2"/>
</dbReference>
<protein>
    <recommendedName>
        <fullName evidence="7">Spermidine/putrescine import ATP-binding protein PotA</fullName>
        <ecNumber evidence="7">7.6.2.11</ecNumber>
    </recommendedName>
</protein>
<keyword evidence="6 7" id="KW-0472">Membrane</keyword>
<dbReference type="PANTHER" id="PTHR42781:SF4">
    <property type="entry name" value="SPERMIDINE_PUTRESCINE IMPORT ATP-BINDING PROTEIN POTA"/>
    <property type="match status" value="1"/>
</dbReference>
<dbReference type="InterPro" id="IPR005893">
    <property type="entry name" value="PotA-like"/>
</dbReference>
<dbReference type="Gene3D" id="3.40.50.300">
    <property type="entry name" value="P-loop containing nucleotide triphosphate hydrolases"/>
    <property type="match status" value="1"/>
</dbReference>
<name>A0A7I7XTU3_9MYCO</name>
<dbReference type="GO" id="GO:0015417">
    <property type="term" value="F:ABC-type polyamine transporter activity"/>
    <property type="evidence" value="ECO:0007669"/>
    <property type="project" value="UniProtKB-EC"/>
</dbReference>
<dbReference type="GO" id="GO:0005524">
    <property type="term" value="F:ATP binding"/>
    <property type="evidence" value="ECO:0007669"/>
    <property type="project" value="UniProtKB-KW"/>
</dbReference>
<keyword evidence="1 7" id="KW-0813">Transport</keyword>
<dbReference type="InterPro" id="IPR008995">
    <property type="entry name" value="Mo/tungstate-bd_C_term_dom"/>
</dbReference>
<dbReference type="PROSITE" id="PS50893">
    <property type="entry name" value="ABC_TRANSPORTER_2"/>
    <property type="match status" value="1"/>
</dbReference>
<dbReference type="SUPFAM" id="SSF50331">
    <property type="entry name" value="MOP-like"/>
    <property type="match status" value="1"/>
</dbReference>
<dbReference type="InterPro" id="IPR027417">
    <property type="entry name" value="P-loop_NTPase"/>
</dbReference>
<organism evidence="8 9">
    <name type="scientific">Mycolicibacterium confluentis</name>
    <dbReference type="NCBI Taxonomy" id="28047"/>
    <lineage>
        <taxon>Bacteria</taxon>
        <taxon>Bacillati</taxon>
        <taxon>Actinomycetota</taxon>
        <taxon>Actinomycetes</taxon>
        <taxon>Mycobacteriales</taxon>
        <taxon>Mycobacteriaceae</taxon>
        <taxon>Mycolicibacterium</taxon>
    </lineage>
</organism>
<dbReference type="Pfam" id="PF00005">
    <property type="entry name" value="ABC_tran"/>
    <property type="match status" value="1"/>
</dbReference>
<dbReference type="FunFam" id="3.40.50.300:FF:000133">
    <property type="entry name" value="Spermidine/putrescine import ATP-binding protein PotA"/>
    <property type="match status" value="1"/>
</dbReference>
<dbReference type="Pfam" id="PF08402">
    <property type="entry name" value="TOBE_2"/>
    <property type="match status" value="1"/>
</dbReference>
<dbReference type="InterPro" id="IPR003439">
    <property type="entry name" value="ABC_transporter-like_ATP-bd"/>
</dbReference>
<comment type="subunit">
    <text evidence="7">The complex is composed of two ATP-binding proteins (PotA), two transmembrane proteins (PotB and PotC) and a solute-binding protein (PotD).</text>
</comment>
<comment type="catalytic activity">
    <reaction evidence="7">
        <text>ATP + H2O + polyamine-[polyamine-binding protein]Side 1 = ADP + phosphate + polyamineSide 2 + [polyamine-binding protein]Side 1.</text>
        <dbReference type="EC" id="7.6.2.11"/>
    </reaction>
</comment>
<gene>
    <name evidence="7" type="primary">potA</name>
    <name evidence="8" type="ORF">MCNF_12420</name>
</gene>
<comment type="similarity">
    <text evidence="7">Belongs to the ABC transporter superfamily. Spermidine/putrescine importer (TC 3.A.1.11.1) family.</text>
</comment>
<evidence type="ECO:0000256" key="7">
    <source>
        <dbReference type="RuleBase" id="RU364083"/>
    </source>
</evidence>
<dbReference type="SUPFAM" id="SSF52540">
    <property type="entry name" value="P-loop containing nucleoside triphosphate hydrolases"/>
    <property type="match status" value="1"/>
</dbReference>
<keyword evidence="4 7" id="KW-0067">ATP-binding</keyword>
<evidence type="ECO:0000256" key="4">
    <source>
        <dbReference type="ARBA" id="ARBA00022840"/>
    </source>
</evidence>
<dbReference type="InterPro" id="IPR003593">
    <property type="entry name" value="AAA+_ATPase"/>
</dbReference>
<evidence type="ECO:0000313" key="9">
    <source>
        <dbReference type="Proteomes" id="UP000466931"/>
    </source>
</evidence>
<dbReference type="EC" id="7.6.2.11" evidence="7"/>
<proteinExistence type="inferred from homology"/>
<dbReference type="NCBIfam" id="TIGR01187">
    <property type="entry name" value="potA"/>
    <property type="match status" value="1"/>
</dbReference>
<dbReference type="EMBL" id="AP022612">
    <property type="protein sequence ID" value="BBZ32637.1"/>
    <property type="molecule type" value="Genomic_DNA"/>
</dbReference>
<keyword evidence="5 7" id="KW-1278">Translocase</keyword>
<reference evidence="8" key="1">
    <citation type="journal article" date="2019" name="Emerg. Microbes Infect.">
        <title>Comprehensive subspecies identification of 175 nontuberculous mycobacteria species based on 7547 genomic profiles.</title>
        <authorList>
            <person name="Matsumoto Y."/>
            <person name="Kinjo T."/>
            <person name="Motooka D."/>
            <person name="Nabeya D."/>
            <person name="Jung N."/>
            <person name="Uechi K."/>
            <person name="Horii T."/>
            <person name="Iida T."/>
            <person name="Fujita J."/>
            <person name="Nakamura S."/>
        </authorList>
    </citation>
    <scope>NUCLEOTIDE SEQUENCE [LARGE SCALE GENOMIC DNA]</scope>
    <source>
        <strain evidence="8">JCM 13671</strain>
    </source>
</reference>
<dbReference type="PANTHER" id="PTHR42781">
    <property type="entry name" value="SPERMIDINE/PUTRESCINE IMPORT ATP-BINDING PROTEIN POTA"/>
    <property type="match status" value="1"/>
</dbReference>
<sequence>MTGGAIRLLQLAKSFDGVPAVTGIDLDIPGGQFYSLLGASGCGKTTTLRMIAGFEKPDSGRIELDGHDVAGDPPHKRPVNTVFQTYALFPFMSVWDNVAFGLRYQKTSREETRRRVGEALDLVRMTDFAKRRPAQLSGGQQQRVALARALVLRPRVLLLDEPLGALDAKLRKQLQLELRAVQREVEITFVYVTHDQEEALTMSDRIAVMANGRVEQVGSPTEIYSAPATTYVAGFLGAANIFDADVVESADGSAICSAVSTRLRAATHDTARCPPGPAAIVIRPERISLQSVDEPVSAGHNAIAGTVGEVVYLGASTQVHVDVGADHAMVVEIPNHSGPQSVPHQPGSRVHCVCTPDAVRVLTRSPVAVVSDHTTDAVEPQNALAPG</sequence>
<evidence type="ECO:0000256" key="6">
    <source>
        <dbReference type="ARBA" id="ARBA00023136"/>
    </source>
</evidence>
<dbReference type="Gene3D" id="2.40.50.100">
    <property type="match status" value="1"/>
</dbReference>
<dbReference type="GO" id="GO:0016887">
    <property type="term" value="F:ATP hydrolysis activity"/>
    <property type="evidence" value="ECO:0007669"/>
    <property type="project" value="InterPro"/>
</dbReference>
<evidence type="ECO:0000256" key="2">
    <source>
        <dbReference type="ARBA" id="ARBA00022475"/>
    </source>
</evidence>
<reference evidence="8" key="2">
    <citation type="submission" date="2020-02" db="EMBL/GenBank/DDBJ databases">
        <authorList>
            <person name="Matsumoto Y."/>
            <person name="Motooka D."/>
            <person name="Nakamura S."/>
        </authorList>
    </citation>
    <scope>NUCLEOTIDE SEQUENCE</scope>
    <source>
        <strain evidence="8">JCM 13671</strain>
    </source>
</reference>
<comment type="function">
    <text evidence="7">Part of the ABC transporter complex PotABCD involved in spermidine/putrescine import. Responsible for energy coupling to the transport system.</text>
</comment>
<dbReference type="SMART" id="SM00382">
    <property type="entry name" value="AAA"/>
    <property type="match status" value="1"/>
</dbReference>
<dbReference type="GO" id="GO:0043190">
    <property type="term" value="C:ATP-binding cassette (ABC) transporter complex"/>
    <property type="evidence" value="ECO:0007669"/>
    <property type="project" value="InterPro"/>
</dbReference>
<dbReference type="RefSeq" id="WP_085152925.1">
    <property type="nucleotide sequence ID" value="NZ_AP022612.1"/>
</dbReference>
<dbReference type="AlphaFoldDB" id="A0A7I7XTU3"/>
<keyword evidence="9" id="KW-1185">Reference proteome</keyword>
<accession>A0A7I7XTU3</accession>
<evidence type="ECO:0000313" key="8">
    <source>
        <dbReference type="EMBL" id="BBZ32637.1"/>
    </source>
</evidence>
<dbReference type="InterPro" id="IPR017871">
    <property type="entry name" value="ABC_transporter-like_CS"/>
</dbReference>
<dbReference type="Proteomes" id="UP000466931">
    <property type="component" value="Chromosome"/>
</dbReference>
<evidence type="ECO:0000256" key="1">
    <source>
        <dbReference type="ARBA" id="ARBA00022448"/>
    </source>
</evidence>
<dbReference type="OrthoDB" id="9802264at2"/>
<dbReference type="PROSITE" id="PS00211">
    <property type="entry name" value="ABC_TRANSPORTER_1"/>
    <property type="match status" value="1"/>
</dbReference>
<evidence type="ECO:0000256" key="5">
    <source>
        <dbReference type="ARBA" id="ARBA00022967"/>
    </source>
</evidence>
<keyword evidence="2 7" id="KW-1003">Cell membrane</keyword>
<dbReference type="InterPro" id="IPR050093">
    <property type="entry name" value="ABC_SmlMolc_Importer"/>
</dbReference>